<dbReference type="PANTHER" id="PTHR19282">
    <property type="entry name" value="TETRASPANIN"/>
    <property type="match status" value="1"/>
</dbReference>
<organism evidence="6 7">
    <name type="scientific">Habropoda laboriosa</name>
    <dbReference type="NCBI Taxonomy" id="597456"/>
    <lineage>
        <taxon>Eukaryota</taxon>
        <taxon>Metazoa</taxon>
        <taxon>Ecdysozoa</taxon>
        <taxon>Arthropoda</taxon>
        <taxon>Hexapoda</taxon>
        <taxon>Insecta</taxon>
        <taxon>Pterygota</taxon>
        <taxon>Neoptera</taxon>
        <taxon>Endopterygota</taxon>
        <taxon>Hymenoptera</taxon>
        <taxon>Apocrita</taxon>
        <taxon>Aculeata</taxon>
        <taxon>Apoidea</taxon>
        <taxon>Anthophila</taxon>
        <taxon>Apidae</taxon>
        <taxon>Habropoda</taxon>
    </lineage>
</organism>
<evidence type="ECO:0000313" key="6">
    <source>
        <dbReference type="EMBL" id="KOC66897.1"/>
    </source>
</evidence>
<dbReference type="Proteomes" id="UP000053825">
    <property type="component" value="Unassembled WGS sequence"/>
</dbReference>
<evidence type="ECO:0000256" key="1">
    <source>
        <dbReference type="ARBA" id="ARBA00004141"/>
    </source>
</evidence>
<evidence type="ECO:0000256" key="5">
    <source>
        <dbReference type="SAM" id="Phobius"/>
    </source>
</evidence>
<name>A0A0L7R7N6_9HYME</name>
<feature type="transmembrane region" description="Helical" evidence="5">
    <location>
        <begin position="44"/>
        <end position="62"/>
    </location>
</feature>
<evidence type="ECO:0000256" key="2">
    <source>
        <dbReference type="ARBA" id="ARBA00022692"/>
    </source>
</evidence>
<feature type="transmembrane region" description="Helical" evidence="5">
    <location>
        <begin position="109"/>
        <end position="133"/>
    </location>
</feature>
<protein>
    <submittedName>
        <fullName evidence="6">CD151 antigen</fullName>
    </submittedName>
</protein>
<dbReference type="PRINTS" id="PR00259">
    <property type="entry name" value="TMFOUR"/>
</dbReference>
<keyword evidence="4 5" id="KW-0472">Membrane</keyword>
<proteinExistence type="predicted"/>
<keyword evidence="7" id="KW-1185">Reference proteome</keyword>
<dbReference type="AlphaFoldDB" id="A0A0L7R7N6"/>
<dbReference type="OrthoDB" id="9993879at2759"/>
<dbReference type="CDD" id="cd03155">
    <property type="entry name" value="CD151_like_LEL"/>
    <property type="match status" value="1"/>
</dbReference>
<evidence type="ECO:0000256" key="4">
    <source>
        <dbReference type="ARBA" id="ARBA00023136"/>
    </source>
</evidence>
<keyword evidence="2 5" id="KW-0812">Transmembrane</keyword>
<keyword evidence="3 5" id="KW-1133">Transmembrane helix</keyword>
<evidence type="ECO:0000256" key="3">
    <source>
        <dbReference type="ARBA" id="ARBA00022989"/>
    </source>
</evidence>
<dbReference type="Pfam" id="PF00335">
    <property type="entry name" value="Tetraspanin"/>
    <property type="match status" value="1"/>
</dbReference>
<feature type="transmembrane region" description="Helical" evidence="5">
    <location>
        <begin position="74"/>
        <end position="97"/>
    </location>
</feature>
<dbReference type="GO" id="GO:0005886">
    <property type="term" value="C:plasma membrane"/>
    <property type="evidence" value="ECO:0007669"/>
    <property type="project" value="TreeGrafter"/>
</dbReference>
<dbReference type="Gene3D" id="1.10.1450.10">
    <property type="entry name" value="Tetraspanin"/>
    <property type="match status" value="1"/>
</dbReference>
<dbReference type="InterPro" id="IPR018499">
    <property type="entry name" value="Tetraspanin/Peripherin"/>
</dbReference>
<reference evidence="6 7" key="1">
    <citation type="submission" date="2015-07" db="EMBL/GenBank/DDBJ databases">
        <title>The genome of Habropoda laboriosa.</title>
        <authorList>
            <person name="Pan H."/>
            <person name="Kapheim K."/>
        </authorList>
    </citation>
    <scope>NUCLEOTIDE SEQUENCE [LARGE SCALE GENOMIC DNA]</scope>
    <source>
        <strain evidence="6">0110345459</strain>
    </source>
</reference>
<dbReference type="SUPFAM" id="SSF48652">
    <property type="entry name" value="Tetraspanin"/>
    <property type="match status" value="1"/>
</dbReference>
<sequence>MHVQRAEEYYARGMEQTGPCTDDISLAAAAAAKNAPRPARNRRISVRLSGLVVGGIGIWTVISKHSYVSLMTTSTYPTLAYALIVAGVLAVVGSWLGCGGVTSENRCVLLIYVFVVMLVFVLEAGVGALARLYEEQVGPELKMNLNRTFLENYSMRSRETSAIDQMQIEFKCCGALRFEDWLVSEWHKDEEVLKDGVVVPESCCKTPTSLCGKRDHPSNIYFTVFIDVLFKIY</sequence>
<evidence type="ECO:0000313" key="7">
    <source>
        <dbReference type="Proteomes" id="UP000053825"/>
    </source>
</evidence>
<dbReference type="InterPro" id="IPR008952">
    <property type="entry name" value="Tetraspanin_EC2_sf"/>
</dbReference>
<gene>
    <name evidence="6" type="ORF">WH47_11961</name>
</gene>
<comment type="subcellular location">
    <subcellularLocation>
        <location evidence="1">Membrane</location>
        <topology evidence="1">Multi-pass membrane protein</topology>
    </subcellularLocation>
</comment>
<dbReference type="STRING" id="597456.A0A0L7R7N6"/>
<accession>A0A0L7R7N6</accession>
<dbReference type="PANTHER" id="PTHR19282:SF544">
    <property type="entry name" value="TETRASPANIN"/>
    <property type="match status" value="1"/>
</dbReference>
<dbReference type="EMBL" id="KQ414638">
    <property type="protein sequence ID" value="KOC66897.1"/>
    <property type="molecule type" value="Genomic_DNA"/>
</dbReference>